<dbReference type="Pfam" id="PF00892">
    <property type="entry name" value="EamA"/>
    <property type="match status" value="2"/>
</dbReference>
<evidence type="ECO:0000259" key="7">
    <source>
        <dbReference type="Pfam" id="PF00892"/>
    </source>
</evidence>
<evidence type="ECO:0000256" key="4">
    <source>
        <dbReference type="ARBA" id="ARBA00022989"/>
    </source>
</evidence>
<comment type="caution">
    <text evidence="8">The sequence shown here is derived from an EMBL/GenBank/DDBJ whole genome shotgun (WGS) entry which is preliminary data.</text>
</comment>
<protein>
    <submittedName>
        <fullName evidence="8">EamA family transporter</fullName>
    </submittedName>
</protein>
<gene>
    <name evidence="8" type="ORF">NK662_00490</name>
</gene>
<evidence type="ECO:0000313" key="8">
    <source>
        <dbReference type="EMBL" id="MCP8967012.1"/>
    </source>
</evidence>
<feature type="transmembrane region" description="Helical" evidence="6">
    <location>
        <begin position="177"/>
        <end position="195"/>
    </location>
</feature>
<dbReference type="Proteomes" id="UP001156102">
    <property type="component" value="Unassembled WGS sequence"/>
</dbReference>
<keyword evidence="4 6" id="KW-1133">Transmembrane helix</keyword>
<feature type="transmembrane region" description="Helical" evidence="6">
    <location>
        <begin position="92"/>
        <end position="114"/>
    </location>
</feature>
<feature type="transmembrane region" description="Helical" evidence="6">
    <location>
        <begin position="34"/>
        <end position="53"/>
    </location>
</feature>
<keyword evidence="5 6" id="KW-0472">Membrane</keyword>
<feature type="transmembrane region" description="Helical" evidence="6">
    <location>
        <begin position="239"/>
        <end position="258"/>
    </location>
</feature>
<dbReference type="GO" id="GO:0016020">
    <property type="term" value="C:membrane"/>
    <property type="evidence" value="ECO:0007669"/>
    <property type="project" value="UniProtKB-SubCell"/>
</dbReference>
<feature type="transmembrane region" description="Helical" evidence="6">
    <location>
        <begin position="264"/>
        <end position="281"/>
    </location>
</feature>
<feature type="transmembrane region" description="Helical" evidence="6">
    <location>
        <begin position="207"/>
        <end position="227"/>
    </location>
</feature>
<keyword evidence="3 6" id="KW-0812">Transmembrane</keyword>
<proteinExistence type="inferred from homology"/>
<evidence type="ECO:0000256" key="3">
    <source>
        <dbReference type="ARBA" id="ARBA00022692"/>
    </source>
</evidence>
<dbReference type="InterPro" id="IPR000620">
    <property type="entry name" value="EamA_dom"/>
</dbReference>
<dbReference type="PANTHER" id="PTHR32322">
    <property type="entry name" value="INNER MEMBRANE TRANSPORTER"/>
    <property type="match status" value="1"/>
</dbReference>
<evidence type="ECO:0000256" key="5">
    <source>
        <dbReference type="ARBA" id="ARBA00023136"/>
    </source>
</evidence>
<feature type="transmembrane region" description="Helical" evidence="6">
    <location>
        <begin position="147"/>
        <end position="165"/>
    </location>
</feature>
<comment type="subcellular location">
    <subcellularLocation>
        <location evidence="1">Endomembrane system</location>
        <topology evidence="1">Multi-pass membrane protein</topology>
    </subcellularLocation>
</comment>
<comment type="similarity">
    <text evidence="2">Belongs to the EamA transporter family.</text>
</comment>
<feature type="transmembrane region" description="Helical" evidence="6">
    <location>
        <begin position="65"/>
        <end position="86"/>
    </location>
</feature>
<evidence type="ECO:0000256" key="1">
    <source>
        <dbReference type="ARBA" id="ARBA00004127"/>
    </source>
</evidence>
<feature type="transmembrane region" description="Helical" evidence="6">
    <location>
        <begin position="121"/>
        <end position="141"/>
    </location>
</feature>
<sequence length="300" mass="32718">MKKWLGPLYLSLAAAIWGGTYVVSKEVLAYVKPWLLLELRFLLGLLVLGWIARRHGAWSIQRRDVPAMALLAFVGYTCSIGMQFIGTDLSGAAMGSLITAASPALISLFAVWLLRERLHLYKGLAMLTATAGVLIVVGLPNGENQTFLGNTILFGAALTWALYTVLSRKQTLKYSSLTVTAWASLFGVLFTAPAAAAEGLALPADPWLWAGIVYLGVVSTAGAFYFWNKGFEYIDAATGSLFFFMQPLVGSFLGWLLLGEALHWNFFLGALFIAAGMLFSIKEPAAPLKPQEREQFERHG</sequence>
<dbReference type="SUPFAM" id="SSF103481">
    <property type="entry name" value="Multidrug resistance efflux transporter EmrE"/>
    <property type="match status" value="2"/>
</dbReference>
<dbReference type="PANTHER" id="PTHR32322:SF2">
    <property type="entry name" value="EAMA DOMAIN-CONTAINING PROTEIN"/>
    <property type="match status" value="1"/>
</dbReference>
<dbReference type="RefSeq" id="WP_254756265.1">
    <property type="nucleotide sequence ID" value="NZ_JANCLT010000001.1"/>
</dbReference>
<feature type="domain" description="EamA" evidence="7">
    <location>
        <begin position="149"/>
        <end position="280"/>
    </location>
</feature>
<dbReference type="InterPro" id="IPR050638">
    <property type="entry name" value="AA-Vitamin_Transporters"/>
</dbReference>
<accession>A0AA41X1H0</accession>
<reference evidence="8" key="1">
    <citation type="submission" date="2022-07" db="EMBL/GenBank/DDBJ databases">
        <authorList>
            <person name="Li W.-J."/>
            <person name="Deng Q.-Q."/>
        </authorList>
    </citation>
    <scope>NUCLEOTIDE SEQUENCE</scope>
    <source>
        <strain evidence="8">SYSU M60031</strain>
    </source>
</reference>
<dbReference type="AlphaFoldDB" id="A0AA41X1H0"/>
<dbReference type="EMBL" id="JANCLT010000001">
    <property type="protein sequence ID" value="MCP8967012.1"/>
    <property type="molecule type" value="Genomic_DNA"/>
</dbReference>
<name>A0AA41X1H0_9BACI</name>
<evidence type="ECO:0000313" key="9">
    <source>
        <dbReference type="Proteomes" id="UP001156102"/>
    </source>
</evidence>
<evidence type="ECO:0000256" key="6">
    <source>
        <dbReference type="SAM" id="Phobius"/>
    </source>
</evidence>
<dbReference type="InterPro" id="IPR037185">
    <property type="entry name" value="EmrE-like"/>
</dbReference>
<organism evidence="8 9">
    <name type="scientific">Ectobacillus ponti</name>
    <dbReference type="NCBI Taxonomy" id="2961894"/>
    <lineage>
        <taxon>Bacteria</taxon>
        <taxon>Bacillati</taxon>
        <taxon>Bacillota</taxon>
        <taxon>Bacilli</taxon>
        <taxon>Bacillales</taxon>
        <taxon>Bacillaceae</taxon>
        <taxon>Ectobacillus</taxon>
    </lineage>
</organism>
<evidence type="ECO:0000256" key="2">
    <source>
        <dbReference type="ARBA" id="ARBA00007362"/>
    </source>
</evidence>
<keyword evidence="9" id="KW-1185">Reference proteome</keyword>
<feature type="domain" description="EamA" evidence="7">
    <location>
        <begin position="5"/>
        <end position="137"/>
    </location>
</feature>